<proteinExistence type="predicted"/>
<evidence type="ECO:0000256" key="1">
    <source>
        <dbReference type="SAM" id="MobiDB-lite"/>
    </source>
</evidence>
<name>A0A3P7DJY8_WUCBA</name>
<dbReference type="InParanoid" id="A0A3P7DJY8"/>
<gene>
    <name evidence="2" type="ORF">WBA_LOCUS3049</name>
</gene>
<sequence>MKNGNNNDYKRISESGSDDSGISAGNSANDSGISAGNSGSDSRKRAGIKSKLRSKLKSRKKPIGNSSDSKSNEQPGIESESDTFNSGITRGRRGRGSENGSDTDRDSSAAIGNDAGASDPGNESKPKRKYTKKNTVELDDLDSDSPKKVKPKTANKKIDSKTILAETVGIPFFAIGIALNENHWFLSEEEKDYLSESLDKFLSSIPKSRLNKVNKLLSKYLPTLNLAFAFGVVTYPRFKHSKLYETIAGKKSIKEES</sequence>
<feature type="compositionally biased region" description="Polar residues" evidence="1">
    <location>
        <begin position="64"/>
        <end position="74"/>
    </location>
</feature>
<dbReference type="Proteomes" id="UP000270924">
    <property type="component" value="Unassembled WGS sequence"/>
</dbReference>
<organism evidence="2 3">
    <name type="scientific">Wuchereria bancrofti</name>
    <dbReference type="NCBI Taxonomy" id="6293"/>
    <lineage>
        <taxon>Eukaryota</taxon>
        <taxon>Metazoa</taxon>
        <taxon>Ecdysozoa</taxon>
        <taxon>Nematoda</taxon>
        <taxon>Chromadorea</taxon>
        <taxon>Rhabditida</taxon>
        <taxon>Spirurina</taxon>
        <taxon>Spiruromorpha</taxon>
        <taxon>Filarioidea</taxon>
        <taxon>Onchocercidae</taxon>
        <taxon>Wuchereria</taxon>
    </lineage>
</organism>
<dbReference type="EMBL" id="UYWW01000958">
    <property type="protein sequence ID" value="VDM09663.1"/>
    <property type="molecule type" value="Genomic_DNA"/>
</dbReference>
<dbReference type="AlphaFoldDB" id="A0A3P7DJY8"/>
<feature type="compositionally biased region" description="Low complexity" evidence="1">
    <location>
        <begin position="14"/>
        <end position="28"/>
    </location>
</feature>
<feature type="compositionally biased region" description="Polar residues" evidence="1">
    <location>
        <begin position="29"/>
        <end position="40"/>
    </location>
</feature>
<feature type="compositionally biased region" description="Basic residues" evidence="1">
    <location>
        <begin position="45"/>
        <end position="62"/>
    </location>
</feature>
<feature type="region of interest" description="Disordered" evidence="1">
    <location>
        <begin position="1"/>
        <end position="155"/>
    </location>
</feature>
<accession>A0A3P7DJY8</accession>
<reference evidence="2 3" key="1">
    <citation type="submission" date="2018-11" db="EMBL/GenBank/DDBJ databases">
        <authorList>
            <consortium name="Pathogen Informatics"/>
        </authorList>
    </citation>
    <scope>NUCLEOTIDE SEQUENCE [LARGE SCALE GENOMIC DNA]</scope>
</reference>
<evidence type="ECO:0000313" key="2">
    <source>
        <dbReference type="EMBL" id="VDM09663.1"/>
    </source>
</evidence>
<keyword evidence="3" id="KW-1185">Reference proteome</keyword>
<evidence type="ECO:0000313" key="3">
    <source>
        <dbReference type="Proteomes" id="UP000270924"/>
    </source>
</evidence>
<protein>
    <submittedName>
        <fullName evidence="2">Uncharacterized protein</fullName>
    </submittedName>
</protein>